<keyword evidence="3" id="KW-1185">Reference proteome</keyword>
<dbReference type="Proteomes" id="UP001159363">
    <property type="component" value="Chromosome 3"/>
</dbReference>
<feature type="compositionally biased region" description="Gly residues" evidence="1">
    <location>
        <begin position="335"/>
        <end position="368"/>
    </location>
</feature>
<comment type="caution">
    <text evidence="2">The sequence shown here is derived from an EMBL/GenBank/DDBJ whole genome shotgun (WGS) entry which is preliminary data.</text>
</comment>
<protein>
    <submittedName>
        <fullName evidence="2">Uncharacterized protein</fullName>
    </submittedName>
</protein>
<feature type="region of interest" description="Disordered" evidence="1">
    <location>
        <begin position="335"/>
        <end position="384"/>
    </location>
</feature>
<sequence length="536" mass="57429">MDGTPYARDISKKTPVQRSVGTLSGNTTPRQRIPATNWTLIREGQGTDCLSARSDFGFPWFSEITSRESMPSCQKKLSPSLMLKLSTIAEGLGAEDCSRILKSSCRVNLFAKNTNVYVVTIATPATRCAQAKGGQRQPTRRLDQHELHCGRGIFRRLPASWELQHINRRGARCVVEGYEPVNKISLARRRREADAGCEGTDLQLSSGAIVLSATIPTYKNPGVAGPGIERGQSNRSATAAPPNIRELSQLRLERFRETKENRNQDCRTGIQTHLLSYDSQKGIPRTVKSTELKGSDRTNKTTCVIFTRSACSVEVSLDDGGGGVNCSNHAVGGDHSGGGVRSSHHGGGNGGGGVGHGGGNGGAGVGHGSGDHSGSAQVARDGGDYGQYGGESDLHYSCRRRCSLQATHQLVHDGSNVRCSALVRENCVRSETTRGLYRYSSREGSRRISKSAAFSVGGAAVLCTRWVSNLLGCSEAGRKCEAYPRGGGKREIPEKARRPTASSGTIPTCENPVTRPGIEPWGSPWWEASVLIAQPP</sequence>
<feature type="compositionally biased region" description="Polar residues" evidence="1">
    <location>
        <begin position="14"/>
        <end position="31"/>
    </location>
</feature>
<feature type="region of interest" description="Disordered" evidence="1">
    <location>
        <begin position="484"/>
        <end position="515"/>
    </location>
</feature>
<gene>
    <name evidence="2" type="ORF">PR048_010436</name>
</gene>
<proteinExistence type="predicted"/>
<name>A0ABQ9I2Q5_9NEOP</name>
<dbReference type="EMBL" id="JARBHB010000003">
    <property type="protein sequence ID" value="KAJ8890927.1"/>
    <property type="molecule type" value="Genomic_DNA"/>
</dbReference>
<feature type="region of interest" description="Disordered" evidence="1">
    <location>
        <begin position="1"/>
        <end position="31"/>
    </location>
</feature>
<reference evidence="2 3" key="1">
    <citation type="submission" date="2023-02" db="EMBL/GenBank/DDBJ databases">
        <title>LHISI_Scaffold_Assembly.</title>
        <authorList>
            <person name="Stuart O.P."/>
            <person name="Cleave R."/>
            <person name="Magrath M.J.L."/>
            <person name="Mikheyev A.S."/>
        </authorList>
    </citation>
    <scope>NUCLEOTIDE SEQUENCE [LARGE SCALE GENOMIC DNA]</scope>
    <source>
        <strain evidence="2">Daus_M_001</strain>
        <tissue evidence="2">Leg muscle</tissue>
    </source>
</reference>
<evidence type="ECO:0000313" key="2">
    <source>
        <dbReference type="EMBL" id="KAJ8890927.1"/>
    </source>
</evidence>
<feature type="compositionally biased region" description="Basic and acidic residues" evidence="1">
    <location>
        <begin position="484"/>
        <end position="497"/>
    </location>
</feature>
<evidence type="ECO:0000256" key="1">
    <source>
        <dbReference type="SAM" id="MobiDB-lite"/>
    </source>
</evidence>
<accession>A0ABQ9I2Q5</accession>
<evidence type="ECO:0000313" key="3">
    <source>
        <dbReference type="Proteomes" id="UP001159363"/>
    </source>
</evidence>
<organism evidence="2 3">
    <name type="scientific">Dryococelus australis</name>
    <dbReference type="NCBI Taxonomy" id="614101"/>
    <lineage>
        <taxon>Eukaryota</taxon>
        <taxon>Metazoa</taxon>
        <taxon>Ecdysozoa</taxon>
        <taxon>Arthropoda</taxon>
        <taxon>Hexapoda</taxon>
        <taxon>Insecta</taxon>
        <taxon>Pterygota</taxon>
        <taxon>Neoptera</taxon>
        <taxon>Polyneoptera</taxon>
        <taxon>Phasmatodea</taxon>
        <taxon>Verophasmatodea</taxon>
        <taxon>Anareolatae</taxon>
        <taxon>Phasmatidae</taxon>
        <taxon>Eurycanthinae</taxon>
        <taxon>Dryococelus</taxon>
    </lineage>
</organism>